<keyword evidence="2" id="KW-1185">Reference proteome</keyword>
<reference evidence="2" key="1">
    <citation type="journal article" date="2019" name="Int. J. Syst. Evol. Microbiol.">
        <title>The Global Catalogue of Microorganisms (GCM) 10K type strain sequencing project: providing services to taxonomists for standard genome sequencing and annotation.</title>
        <authorList>
            <consortium name="The Broad Institute Genomics Platform"/>
            <consortium name="The Broad Institute Genome Sequencing Center for Infectious Disease"/>
            <person name="Wu L."/>
            <person name="Ma J."/>
        </authorList>
    </citation>
    <scope>NUCLEOTIDE SEQUENCE [LARGE SCALE GENOMIC DNA]</scope>
    <source>
        <strain evidence="2">CGMCC 1.10759</strain>
    </source>
</reference>
<dbReference type="RefSeq" id="WP_380595606.1">
    <property type="nucleotide sequence ID" value="NZ_JBHSDU010000002.1"/>
</dbReference>
<dbReference type="Proteomes" id="UP001595904">
    <property type="component" value="Unassembled WGS sequence"/>
</dbReference>
<dbReference type="InterPro" id="IPR024524">
    <property type="entry name" value="DUF3800"/>
</dbReference>
<organism evidence="1 2">
    <name type="scientific">Steroidobacter flavus</name>
    <dbReference type="NCBI Taxonomy" id="1842136"/>
    <lineage>
        <taxon>Bacteria</taxon>
        <taxon>Pseudomonadati</taxon>
        <taxon>Pseudomonadota</taxon>
        <taxon>Gammaproteobacteria</taxon>
        <taxon>Steroidobacterales</taxon>
        <taxon>Steroidobacteraceae</taxon>
        <taxon>Steroidobacter</taxon>
    </lineage>
</organism>
<name>A0ABV8SMN4_9GAMM</name>
<protein>
    <submittedName>
        <fullName evidence="1">DUF3800 domain-containing protein</fullName>
    </submittedName>
</protein>
<evidence type="ECO:0000313" key="2">
    <source>
        <dbReference type="Proteomes" id="UP001595904"/>
    </source>
</evidence>
<evidence type="ECO:0000313" key="1">
    <source>
        <dbReference type="EMBL" id="MFC4308265.1"/>
    </source>
</evidence>
<accession>A0ABV8SMN4</accession>
<proteinExistence type="predicted"/>
<gene>
    <name evidence="1" type="ORF">ACFPN2_04150</name>
</gene>
<comment type="caution">
    <text evidence="1">The sequence shown here is derived from an EMBL/GenBank/DDBJ whole genome shotgun (WGS) entry which is preliminary data.</text>
</comment>
<dbReference type="EMBL" id="JBHSDU010000002">
    <property type="protein sequence ID" value="MFC4308265.1"/>
    <property type="molecule type" value="Genomic_DNA"/>
</dbReference>
<dbReference type="Pfam" id="PF12686">
    <property type="entry name" value="DUF3800"/>
    <property type="match status" value="1"/>
</dbReference>
<sequence length="51" mass="6004">MLTRHSPRRQQERGCARRSKESFFIQLADLNAYAAYRKVASRQASSYGRRK</sequence>